<dbReference type="PANTHER" id="PTHR24394">
    <property type="entry name" value="ZINC FINGER PROTEIN"/>
    <property type="match status" value="1"/>
</dbReference>
<dbReference type="Proteomes" id="UP001205998">
    <property type="component" value="Unassembled WGS sequence"/>
</dbReference>
<dbReference type="InterPro" id="IPR013087">
    <property type="entry name" value="Znf_C2H2_type"/>
</dbReference>
<feature type="region of interest" description="Disordered" evidence="8">
    <location>
        <begin position="407"/>
        <end position="432"/>
    </location>
</feature>
<feature type="compositionally biased region" description="Basic and acidic residues" evidence="8">
    <location>
        <begin position="356"/>
        <end position="365"/>
    </location>
</feature>
<comment type="caution">
    <text evidence="11">The sequence shown here is derived from an EMBL/GenBank/DDBJ whole genome shotgun (WGS) entry which is preliminary data.</text>
</comment>
<reference evidence="11" key="1">
    <citation type="submission" date="2018-07" db="EMBL/GenBank/DDBJ databases">
        <title>Comparative genomics of catfishes provides insights into carnivory and benthic adaptation.</title>
        <authorList>
            <person name="Zhang Y."/>
            <person name="Wang D."/>
            <person name="Peng Z."/>
            <person name="Zheng S."/>
            <person name="Shao F."/>
            <person name="Tao W."/>
        </authorList>
    </citation>
    <scope>NUCLEOTIDE SEQUENCE</scope>
    <source>
        <strain evidence="11">Chongqing</strain>
    </source>
</reference>
<organism evidence="11 12">
    <name type="scientific">Silurus asotus</name>
    <name type="common">Amur catfish</name>
    <name type="synonym">Parasilurus asotus</name>
    <dbReference type="NCBI Taxonomy" id="30991"/>
    <lineage>
        <taxon>Eukaryota</taxon>
        <taxon>Metazoa</taxon>
        <taxon>Chordata</taxon>
        <taxon>Craniata</taxon>
        <taxon>Vertebrata</taxon>
        <taxon>Euteleostomi</taxon>
        <taxon>Actinopterygii</taxon>
        <taxon>Neopterygii</taxon>
        <taxon>Teleostei</taxon>
        <taxon>Ostariophysi</taxon>
        <taxon>Siluriformes</taxon>
        <taxon>Siluridae</taxon>
        <taxon>Silurus</taxon>
    </lineage>
</organism>
<dbReference type="Gene3D" id="3.30.160.60">
    <property type="entry name" value="Classic Zinc Finger"/>
    <property type="match status" value="1"/>
</dbReference>
<evidence type="ECO:0000313" key="11">
    <source>
        <dbReference type="EMBL" id="KAI5615146.1"/>
    </source>
</evidence>
<dbReference type="AlphaFoldDB" id="A0AAD5FFN5"/>
<evidence type="ECO:0000259" key="9">
    <source>
        <dbReference type="PROSITE" id="PS50097"/>
    </source>
</evidence>
<keyword evidence="4 7" id="KW-0863">Zinc-finger</keyword>
<evidence type="ECO:0000256" key="7">
    <source>
        <dbReference type="PROSITE-ProRule" id="PRU00042"/>
    </source>
</evidence>
<accession>A0AAD5FFN5</accession>
<sequence length="598" mass="65943">MLEQDQEAKEEVHADKNRLVSRTSVALRPARTQIAHNKEASTHRALRTRNRKSKSGFFWWVFLREEDEDDEDLGAGARSCSRRRREATVMMMMMKRLPHTAARARESRIASRRVGSPANEGCLCARSGLAHANATRPFQAKSCPAHANALQQPAPPPRASQTPTRPTAACITNTNPPHRRVHHKHRAVTMQPYINMKIHAGVLRGDIMDVSGHSLFLLQQLNVQREFGFLCDCTVAIGNVYFKAHRAVLAAFSNYFKMIFIHQSSECIKIQPTDIQPDVFSYLLHIMYTGNGPKQPVDQGRLQDGIKFLHAYQLCSKATNGGNDASPDAIRISNLYGIQISSQLGTKESPGMKASGVRDPEDRRCGSRGRPLPALTGIEGHTSEHQSLSLRGVTSGDECDILARIKQEEEEPDEGEEPRAPASLPSTQGSPCQAGGFKDGPLALLCPQCGERCLSPEGLQEHLFTHAACALMEGPSEDIVKAPTEERQCHVLADELASEIRRGMTGTGSPPAGFTRKRKMACAVCNLRFSQKSQLQEHMFAHLGKPLRQHRYARFVGPLIHPSEGTSELDEVAQDNGSSCYSLDSEVSHESIDTVAVE</sequence>
<dbReference type="InterPro" id="IPR011333">
    <property type="entry name" value="SKP1/BTB/POZ_sf"/>
</dbReference>
<proteinExistence type="predicted"/>
<name>A0AAD5FFN5_SILAS</name>
<evidence type="ECO:0000256" key="3">
    <source>
        <dbReference type="ARBA" id="ARBA00022737"/>
    </source>
</evidence>
<dbReference type="PROSITE" id="PS50097">
    <property type="entry name" value="BTB"/>
    <property type="match status" value="1"/>
</dbReference>
<evidence type="ECO:0000256" key="5">
    <source>
        <dbReference type="ARBA" id="ARBA00022833"/>
    </source>
</evidence>
<keyword evidence="12" id="KW-1185">Reference proteome</keyword>
<feature type="region of interest" description="Disordered" evidence="8">
    <location>
        <begin position="345"/>
        <end position="391"/>
    </location>
</feature>
<keyword evidence="6" id="KW-0539">Nucleus</keyword>
<dbReference type="PROSITE" id="PS00028">
    <property type="entry name" value="ZINC_FINGER_C2H2_1"/>
    <property type="match status" value="2"/>
</dbReference>
<protein>
    <submittedName>
        <fullName evidence="11">Zinc finger and BTB domain-containing protein 25 isoform X2</fullName>
    </submittedName>
</protein>
<evidence type="ECO:0000256" key="4">
    <source>
        <dbReference type="ARBA" id="ARBA00022771"/>
    </source>
</evidence>
<feature type="domain" description="BTB" evidence="9">
    <location>
        <begin position="231"/>
        <end position="291"/>
    </location>
</feature>
<evidence type="ECO:0000256" key="6">
    <source>
        <dbReference type="ARBA" id="ARBA00023242"/>
    </source>
</evidence>
<dbReference type="Gene3D" id="3.30.710.10">
    <property type="entry name" value="Potassium Channel Kv1.1, Chain A"/>
    <property type="match status" value="1"/>
</dbReference>
<dbReference type="InterPro" id="IPR036236">
    <property type="entry name" value="Znf_C2H2_sf"/>
</dbReference>
<feature type="domain" description="C2H2-type" evidence="10">
    <location>
        <begin position="520"/>
        <end position="547"/>
    </location>
</feature>
<dbReference type="Pfam" id="PF00096">
    <property type="entry name" value="zf-C2H2"/>
    <property type="match status" value="1"/>
</dbReference>
<dbReference type="PROSITE" id="PS50157">
    <property type="entry name" value="ZINC_FINGER_C2H2_2"/>
    <property type="match status" value="1"/>
</dbReference>
<dbReference type="SMART" id="SM00355">
    <property type="entry name" value="ZnF_C2H2"/>
    <property type="match status" value="2"/>
</dbReference>
<keyword evidence="5" id="KW-0862">Zinc</keyword>
<dbReference type="SMART" id="SM00225">
    <property type="entry name" value="BTB"/>
    <property type="match status" value="1"/>
</dbReference>
<evidence type="ECO:0000256" key="8">
    <source>
        <dbReference type="SAM" id="MobiDB-lite"/>
    </source>
</evidence>
<evidence type="ECO:0000313" key="12">
    <source>
        <dbReference type="Proteomes" id="UP001205998"/>
    </source>
</evidence>
<feature type="region of interest" description="Disordered" evidence="8">
    <location>
        <begin position="144"/>
        <end position="166"/>
    </location>
</feature>
<keyword evidence="3" id="KW-0677">Repeat</keyword>
<dbReference type="PANTHER" id="PTHR24394:SF51">
    <property type="entry name" value="ZINC FINGER AND BTB DOMAIN-CONTAINING 25"/>
    <property type="match status" value="1"/>
</dbReference>
<dbReference type="Pfam" id="PF00651">
    <property type="entry name" value="BTB"/>
    <property type="match status" value="1"/>
</dbReference>
<dbReference type="EMBL" id="MU556250">
    <property type="protein sequence ID" value="KAI5615146.1"/>
    <property type="molecule type" value="Genomic_DNA"/>
</dbReference>
<dbReference type="InterPro" id="IPR000210">
    <property type="entry name" value="BTB/POZ_dom"/>
</dbReference>
<dbReference type="SUPFAM" id="SSF54695">
    <property type="entry name" value="POZ domain"/>
    <property type="match status" value="1"/>
</dbReference>
<evidence type="ECO:0000256" key="1">
    <source>
        <dbReference type="ARBA" id="ARBA00004123"/>
    </source>
</evidence>
<gene>
    <name evidence="11" type="ORF">C0J50_3371</name>
</gene>
<dbReference type="GO" id="GO:0008270">
    <property type="term" value="F:zinc ion binding"/>
    <property type="evidence" value="ECO:0007669"/>
    <property type="project" value="UniProtKB-KW"/>
</dbReference>
<dbReference type="GO" id="GO:0000981">
    <property type="term" value="F:DNA-binding transcription factor activity, RNA polymerase II-specific"/>
    <property type="evidence" value="ECO:0007669"/>
    <property type="project" value="TreeGrafter"/>
</dbReference>
<comment type="subcellular location">
    <subcellularLocation>
        <location evidence="1">Nucleus</location>
    </subcellularLocation>
</comment>
<evidence type="ECO:0000256" key="2">
    <source>
        <dbReference type="ARBA" id="ARBA00022723"/>
    </source>
</evidence>
<dbReference type="SUPFAM" id="SSF57667">
    <property type="entry name" value="beta-beta-alpha zinc fingers"/>
    <property type="match status" value="1"/>
</dbReference>
<dbReference type="GO" id="GO:0005634">
    <property type="term" value="C:nucleus"/>
    <property type="evidence" value="ECO:0007669"/>
    <property type="project" value="UniProtKB-SubCell"/>
</dbReference>
<evidence type="ECO:0000259" key="10">
    <source>
        <dbReference type="PROSITE" id="PS50157"/>
    </source>
</evidence>
<keyword evidence="2" id="KW-0479">Metal-binding</keyword>